<accession>A0ACB9K662</accession>
<dbReference type="Proteomes" id="UP001056120">
    <property type="component" value="Linkage Group LG01"/>
</dbReference>
<sequence>MIVRPGKVVDFLLQNQSVRYIREVGWIKVDAERSYHRHVLSILEELLAELILAMHAQESSQPATEQSIFVPTGDATQHVHNQNQDYDYYFGKVIHPFDAQADGI</sequence>
<organism evidence="1 2">
    <name type="scientific">Smallanthus sonchifolius</name>
    <dbReference type="NCBI Taxonomy" id="185202"/>
    <lineage>
        <taxon>Eukaryota</taxon>
        <taxon>Viridiplantae</taxon>
        <taxon>Streptophyta</taxon>
        <taxon>Embryophyta</taxon>
        <taxon>Tracheophyta</taxon>
        <taxon>Spermatophyta</taxon>
        <taxon>Magnoliopsida</taxon>
        <taxon>eudicotyledons</taxon>
        <taxon>Gunneridae</taxon>
        <taxon>Pentapetalae</taxon>
        <taxon>asterids</taxon>
        <taxon>campanulids</taxon>
        <taxon>Asterales</taxon>
        <taxon>Asteraceae</taxon>
        <taxon>Asteroideae</taxon>
        <taxon>Heliantheae alliance</taxon>
        <taxon>Millerieae</taxon>
        <taxon>Smallanthus</taxon>
    </lineage>
</organism>
<reference evidence="2" key="1">
    <citation type="journal article" date="2022" name="Mol. Ecol. Resour.">
        <title>The genomes of chicory, endive, great burdock and yacon provide insights into Asteraceae palaeo-polyploidization history and plant inulin production.</title>
        <authorList>
            <person name="Fan W."/>
            <person name="Wang S."/>
            <person name="Wang H."/>
            <person name="Wang A."/>
            <person name="Jiang F."/>
            <person name="Liu H."/>
            <person name="Zhao H."/>
            <person name="Xu D."/>
            <person name="Zhang Y."/>
        </authorList>
    </citation>
    <scope>NUCLEOTIDE SEQUENCE [LARGE SCALE GENOMIC DNA]</scope>
    <source>
        <strain evidence="2">cv. Yunnan</strain>
    </source>
</reference>
<proteinExistence type="predicted"/>
<reference evidence="1 2" key="2">
    <citation type="journal article" date="2022" name="Mol. Ecol. Resour.">
        <title>The genomes of chicory, endive, great burdock and yacon provide insights into Asteraceae paleo-polyploidization history and plant inulin production.</title>
        <authorList>
            <person name="Fan W."/>
            <person name="Wang S."/>
            <person name="Wang H."/>
            <person name="Wang A."/>
            <person name="Jiang F."/>
            <person name="Liu H."/>
            <person name="Zhao H."/>
            <person name="Xu D."/>
            <person name="Zhang Y."/>
        </authorList>
    </citation>
    <scope>NUCLEOTIDE SEQUENCE [LARGE SCALE GENOMIC DNA]</scope>
    <source>
        <strain evidence="2">cv. Yunnan</strain>
        <tissue evidence="1">Leaves</tissue>
    </source>
</reference>
<protein>
    <submittedName>
        <fullName evidence="1">Uncharacterized protein</fullName>
    </submittedName>
</protein>
<keyword evidence="2" id="KW-1185">Reference proteome</keyword>
<name>A0ACB9K662_9ASTR</name>
<evidence type="ECO:0000313" key="1">
    <source>
        <dbReference type="EMBL" id="KAI3827675.1"/>
    </source>
</evidence>
<gene>
    <name evidence="1" type="ORF">L1987_01756</name>
</gene>
<comment type="caution">
    <text evidence="1">The sequence shown here is derived from an EMBL/GenBank/DDBJ whole genome shotgun (WGS) entry which is preliminary data.</text>
</comment>
<evidence type="ECO:0000313" key="2">
    <source>
        <dbReference type="Proteomes" id="UP001056120"/>
    </source>
</evidence>
<dbReference type="EMBL" id="CM042018">
    <property type="protein sequence ID" value="KAI3827675.1"/>
    <property type="molecule type" value="Genomic_DNA"/>
</dbReference>